<dbReference type="Proteomes" id="UP000035352">
    <property type="component" value="Chromosome"/>
</dbReference>
<protein>
    <submittedName>
        <fullName evidence="6">Outer membrane lipoprotein</fullName>
    </submittedName>
</protein>
<dbReference type="PATRIC" id="fig|413882.6.peg.4576"/>
<keyword evidence="7" id="KW-1185">Reference proteome</keyword>
<evidence type="ECO:0000256" key="2">
    <source>
        <dbReference type="ARBA" id="ARBA00023136"/>
    </source>
</evidence>
<feature type="region of interest" description="Disordered" evidence="3">
    <location>
        <begin position="77"/>
        <end position="114"/>
    </location>
</feature>
<feature type="domain" description="Glycine zipper 2TM" evidence="5">
    <location>
        <begin position="143"/>
        <end position="183"/>
    </location>
</feature>
<feature type="transmembrane region" description="Helical" evidence="4">
    <location>
        <begin position="27"/>
        <end position="48"/>
    </location>
</feature>
<evidence type="ECO:0000256" key="3">
    <source>
        <dbReference type="SAM" id="MobiDB-lite"/>
    </source>
</evidence>
<dbReference type="PANTHER" id="PTHR35603:SF2">
    <property type="entry name" value="OUTER MEMBRANE LIPOPROTEIN"/>
    <property type="match status" value="1"/>
</dbReference>
<sequence>MNTPSSSLDAAAPVAAPPHGLTALPRAVWMAGGVALFTIGGLASALVLQARSPAPATSAAAPVQALQTGPQLAAPTESATLVPPQTPSEGRPASLVPPEPTRDAPREPEAREMQPAAAAVCRHCGVVESVRAVQHKGEGTGVGAVAGGVVGGLLGNQVGKGNGRKAMTVVGAVGGGFAGHEIEKRARSVTVYRVKVRMDDGTLRTVSHPQAPAVGQRVTVQGRTLRMAAAPEAGSPDAPRTWKTNAAADAAGA</sequence>
<organism evidence="6 7">
    <name type="scientific">Caldimonas brevitalea</name>
    <dbReference type="NCBI Taxonomy" id="413882"/>
    <lineage>
        <taxon>Bacteria</taxon>
        <taxon>Pseudomonadati</taxon>
        <taxon>Pseudomonadota</taxon>
        <taxon>Betaproteobacteria</taxon>
        <taxon>Burkholderiales</taxon>
        <taxon>Sphaerotilaceae</taxon>
        <taxon>Caldimonas</taxon>
    </lineage>
</organism>
<dbReference type="EMBL" id="CP011371">
    <property type="protein sequence ID" value="AKJ31069.1"/>
    <property type="molecule type" value="Genomic_DNA"/>
</dbReference>
<proteinExistence type="predicted"/>
<keyword evidence="2 4" id="KW-0472">Membrane</keyword>
<evidence type="ECO:0000256" key="4">
    <source>
        <dbReference type="SAM" id="Phobius"/>
    </source>
</evidence>
<dbReference type="KEGG" id="pbh:AAW51_4378"/>
<evidence type="ECO:0000313" key="7">
    <source>
        <dbReference type="Proteomes" id="UP000035352"/>
    </source>
</evidence>
<dbReference type="STRING" id="413882.AAW51_4378"/>
<reference evidence="6 7" key="1">
    <citation type="submission" date="2015-05" db="EMBL/GenBank/DDBJ databases">
        <authorList>
            <person name="Tang B."/>
            <person name="Yu Y."/>
        </authorList>
    </citation>
    <scope>NUCLEOTIDE SEQUENCE [LARGE SCALE GENOMIC DNA]</scope>
    <source>
        <strain evidence="6 7">DSM 7029</strain>
    </source>
</reference>
<feature type="region of interest" description="Disordered" evidence="3">
    <location>
        <begin position="230"/>
        <end position="253"/>
    </location>
</feature>
<dbReference type="Pfam" id="PF05433">
    <property type="entry name" value="Rick_17kDa_Anti"/>
    <property type="match status" value="1"/>
</dbReference>
<evidence type="ECO:0000313" key="6">
    <source>
        <dbReference type="EMBL" id="AKJ31069.1"/>
    </source>
</evidence>
<keyword evidence="6" id="KW-0449">Lipoprotein</keyword>
<gene>
    <name evidence="6" type="ORF">AAW51_4378</name>
</gene>
<dbReference type="AlphaFoldDB" id="A0A0G3BNN9"/>
<keyword evidence="4" id="KW-0812">Transmembrane</keyword>
<name>A0A0G3BNN9_9BURK</name>
<dbReference type="InterPro" id="IPR051407">
    <property type="entry name" value="Bact_OM_lipoprot/Surf_antigen"/>
</dbReference>
<dbReference type="OrthoDB" id="5298735at2"/>
<evidence type="ECO:0000259" key="5">
    <source>
        <dbReference type="Pfam" id="PF05433"/>
    </source>
</evidence>
<comment type="subcellular location">
    <subcellularLocation>
        <location evidence="1">Membrane</location>
    </subcellularLocation>
</comment>
<dbReference type="RefSeq" id="WP_047196284.1">
    <property type="nucleotide sequence ID" value="NZ_CP011371.1"/>
</dbReference>
<dbReference type="PANTHER" id="PTHR35603">
    <property type="match status" value="1"/>
</dbReference>
<accession>A0A0G3BNN9</accession>
<dbReference type="GO" id="GO:0019867">
    <property type="term" value="C:outer membrane"/>
    <property type="evidence" value="ECO:0007669"/>
    <property type="project" value="InterPro"/>
</dbReference>
<dbReference type="InterPro" id="IPR008816">
    <property type="entry name" value="Gly_zipper_2TM_dom"/>
</dbReference>
<evidence type="ECO:0000256" key="1">
    <source>
        <dbReference type="ARBA" id="ARBA00004370"/>
    </source>
</evidence>
<feature type="compositionally biased region" description="Basic and acidic residues" evidence="3">
    <location>
        <begin position="100"/>
        <end position="112"/>
    </location>
</feature>
<keyword evidence="4" id="KW-1133">Transmembrane helix</keyword>